<dbReference type="InterPro" id="IPR000277">
    <property type="entry name" value="Cys/Met-Metab_PyrdxlP-dep_enz"/>
</dbReference>
<evidence type="ECO:0000256" key="2">
    <source>
        <dbReference type="ARBA" id="ARBA00009077"/>
    </source>
</evidence>
<dbReference type="InterPro" id="IPR006235">
    <property type="entry name" value="OAc-hSer/O-AcSer_sulfhydrylase"/>
</dbReference>
<feature type="modified residue" description="N6-(pyridoxal phosphate)lysine" evidence="5">
    <location>
        <position position="204"/>
    </location>
</feature>
<dbReference type="GO" id="GO:0004124">
    <property type="term" value="F:cysteine synthase activity"/>
    <property type="evidence" value="ECO:0007669"/>
    <property type="project" value="TreeGrafter"/>
</dbReference>
<dbReference type="GO" id="GO:0071269">
    <property type="term" value="P:L-homocysteine biosynthetic process"/>
    <property type="evidence" value="ECO:0007669"/>
    <property type="project" value="TreeGrafter"/>
</dbReference>
<dbReference type="PIRSF" id="PIRSF001434">
    <property type="entry name" value="CGS"/>
    <property type="match status" value="1"/>
</dbReference>
<comment type="caution">
    <text evidence="7">The sequence shown here is derived from an EMBL/GenBank/DDBJ whole genome shotgun (WGS) entry which is preliminary data.</text>
</comment>
<dbReference type="NCBIfam" id="TIGR01326">
    <property type="entry name" value="OAH_OAS_sulfhy"/>
    <property type="match status" value="1"/>
</dbReference>
<dbReference type="AlphaFoldDB" id="A0A9D1Q174"/>
<dbReference type="GO" id="GO:0003961">
    <property type="term" value="F:O-acetylhomoserine aminocarboxypropyltransferase activity"/>
    <property type="evidence" value="ECO:0007669"/>
    <property type="project" value="TreeGrafter"/>
</dbReference>
<keyword evidence="4 5" id="KW-0663">Pyridoxal phosphate</keyword>
<evidence type="ECO:0000256" key="5">
    <source>
        <dbReference type="PIRSR" id="PIRSR001434-2"/>
    </source>
</evidence>
<reference evidence="7" key="1">
    <citation type="journal article" date="2021" name="PeerJ">
        <title>Extensive microbial diversity within the chicken gut microbiome revealed by metagenomics and culture.</title>
        <authorList>
            <person name="Gilroy R."/>
            <person name="Ravi A."/>
            <person name="Getino M."/>
            <person name="Pursley I."/>
            <person name="Horton D.L."/>
            <person name="Alikhan N.F."/>
            <person name="Baker D."/>
            <person name="Gharbi K."/>
            <person name="Hall N."/>
            <person name="Watson M."/>
            <person name="Adriaenssens E.M."/>
            <person name="Foster-Nyarko E."/>
            <person name="Jarju S."/>
            <person name="Secka A."/>
            <person name="Antonio M."/>
            <person name="Oren A."/>
            <person name="Chaudhuri R.R."/>
            <person name="La Ragione R."/>
            <person name="Hildebrand F."/>
            <person name="Pallen M.J."/>
        </authorList>
    </citation>
    <scope>NUCLEOTIDE SEQUENCE</scope>
    <source>
        <strain evidence="7">12435</strain>
    </source>
</reference>
<protein>
    <submittedName>
        <fullName evidence="7">O-acetylhomoserine aminocarboxypropyltransferase/cysteine synthase</fullName>
    </submittedName>
</protein>
<comment type="cofactor">
    <cofactor evidence="1 6">
        <name>pyridoxal 5'-phosphate</name>
        <dbReference type="ChEBI" id="CHEBI:597326"/>
    </cofactor>
</comment>
<dbReference type="PANTHER" id="PTHR43797:SF3">
    <property type="entry name" value="O-ACETYLHOMOSERINE SULFHYDRYLASE"/>
    <property type="match status" value="1"/>
</dbReference>
<comment type="similarity">
    <text evidence="2 6">Belongs to the trans-sulfuration enzymes family.</text>
</comment>
<evidence type="ECO:0000256" key="6">
    <source>
        <dbReference type="RuleBase" id="RU362118"/>
    </source>
</evidence>
<dbReference type="Pfam" id="PF01053">
    <property type="entry name" value="Cys_Met_Meta_PP"/>
    <property type="match status" value="1"/>
</dbReference>
<dbReference type="InterPro" id="IPR015422">
    <property type="entry name" value="PyrdxlP-dep_Trfase_small"/>
</dbReference>
<evidence type="ECO:0000313" key="8">
    <source>
        <dbReference type="Proteomes" id="UP000823990"/>
    </source>
</evidence>
<evidence type="ECO:0000256" key="4">
    <source>
        <dbReference type="ARBA" id="ARBA00022898"/>
    </source>
</evidence>
<evidence type="ECO:0000313" key="7">
    <source>
        <dbReference type="EMBL" id="HIW02323.1"/>
    </source>
</evidence>
<dbReference type="CDD" id="cd00614">
    <property type="entry name" value="CGS_like"/>
    <property type="match status" value="1"/>
</dbReference>
<dbReference type="GO" id="GO:0006535">
    <property type="term" value="P:cysteine biosynthetic process from serine"/>
    <property type="evidence" value="ECO:0007669"/>
    <property type="project" value="TreeGrafter"/>
</dbReference>
<accession>A0A9D1Q174</accession>
<keyword evidence="3" id="KW-0808">Transferase</keyword>
<dbReference type="InterPro" id="IPR015421">
    <property type="entry name" value="PyrdxlP-dep_Trfase_major"/>
</dbReference>
<dbReference type="GO" id="GO:0030170">
    <property type="term" value="F:pyridoxal phosphate binding"/>
    <property type="evidence" value="ECO:0007669"/>
    <property type="project" value="InterPro"/>
</dbReference>
<dbReference type="Gene3D" id="3.40.640.10">
    <property type="entry name" value="Type I PLP-dependent aspartate aminotransferase-like (Major domain)"/>
    <property type="match status" value="1"/>
</dbReference>
<name>A0A9D1Q174_9FIRM</name>
<dbReference type="GO" id="GO:0019346">
    <property type="term" value="P:transsulfuration"/>
    <property type="evidence" value="ECO:0007669"/>
    <property type="project" value="InterPro"/>
</dbReference>
<dbReference type="GO" id="GO:0005737">
    <property type="term" value="C:cytoplasm"/>
    <property type="evidence" value="ECO:0007669"/>
    <property type="project" value="TreeGrafter"/>
</dbReference>
<evidence type="ECO:0000256" key="3">
    <source>
        <dbReference type="ARBA" id="ARBA00022679"/>
    </source>
</evidence>
<dbReference type="Gene3D" id="3.90.1150.10">
    <property type="entry name" value="Aspartate Aminotransferase, domain 1"/>
    <property type="match status" value="1"/>
</dbReference>
<proteinExistence type="inferred from homology"/>
<sequence length="423" mass="46031">MKKDTECVRAGYEPGNGEPRQIPIVQSTTFRYTTSEEMGALFDLEKAGYFYTRLQNPTNDNVAARITALEGGVAGMLTSSGQAANFFAVFNICEAGDHFVASSTIYGGTFNLFGVTMKKMGVECTFVDQDASEEEISAAFRPNTKCMFGETVSNPGVKVLDIEKFAKIAHAHGVPLIVDNTFPTPVNCRPFEWGADIVTHSTTKYMDGHGVAVGGAIVDSGNFDFAAYGDKFPGLNTPDESYHGIVYTRKFGKAGYITKATSQLMRDLGSIQSPQNAFYLGLGLESLHLRMPRHCANAQRIAEFLEAHPAVEWVSYPGLKSNKYYELGKKYCPNGTCGVLCFGLKGGRAAAEKFMDGLKLVRIYTHVADSQSCMLHPASHTHRQLTDEQLAAAGIDPSLIRFSLGIEDADDIIADITQALESK</sequence>
<dbReference type="SUPFAM" id="SSF53383">
    <property type="entry name" value="PLP-dependent transferases"/>
    <property type="match status" value="1"/>
</dbReference>
<dbReference type="Proteomes" id="UP000823990">
    <property type="component" value="Unassembled WGS sequence"/>
</dbReference>
<gene>
    <name evidence="7" type="ORF">H9892_03205</name>
</gene>
<dbReference type="PROSITE" id="PS00868">
    <property type="entry name" value="CYS_MET_METAB_PP"/>
    <property type="match status" value="1"/>
</dbReference>
<evidence type="ECO:0000256" key="1">
    <source>
        <dbReference type="ARBA" id="ARBA00001933"/>
    </source>
</evidence>
<organism evidence="7 8">
    <name type="scientific">Candidatus Protoclostridium stercorigallinarum</name>
    <dbReference type="NCBI Taxonomy" id="2838741"/>
    <lineage>
        <taxon>Bacteria</taxon>
        <taxon>Bacillati</taxon>
        <taxon>Bacillota</taxon>
        <taxon>Clostridia</taxon>
        <taxon>Candidatus Protoclostridium</taxon>
    </lineage>
</organism>
<reference evidence="7" key="2">
    <citation type="submission" date="2021-04" db="EMBL/GenBank/DDBJ databases">
        <authorList>
            <person name="Gilroy R."/>
        </authorList>
    </citation>
    <scope>NUCLEOTIDE SEQUENCE</scope>
    <source>
        <strain evidence="7">12435</strain>
    </source>
</reference>
<dbReference type="PANTHER" id="PTHR43797">
    <property type="entry name" value="HOMOCYSTEINE/CYSTEINE SYNTHASE"/>
    <property type="match status" value="1"/>
</dbReference>
<dbReference type="FunFam" id="3.40.640.10:FF:000035">
    <property type="entry name" value="O-succinylhomoserine sulfhydrylase"/>
    <property type="match status" value="1"/>
</dbReference>
<dbReference type="InterPro" id="IPR054542">
    <property type="entry name" value="Cys_met_metab_PP"/>
</dbReference>
<dbReference type="InterPro" id="IPR015424">
    <property type="entry name" value="PyrdxlP-dep_Trfase"/>
</dbReference>
<dbReference type="EMBL" id="DXHS01000058">
    <property type="protein sequence ID" value="HIW02323.1"/>
    <property type="molecule type" value="Genomic_DNA"/>
</dbReference>